<dbReference type="RefSeq" id="WP_119085990.1">
    <property type="nucleotide sequence ID" value="NZ_QXIY01000030.1"/>
</dbReference>
<protein>
    <submittedName>
        <fullName evidence="2">N-acetyltransferase</fullName>
    </submittedName>
</protein>
<name>A0A398E197_9BACT</name>
<dbReference type="GO" id="GO:0016747">
    <property type="term" value="F:acyltransferase activity, transferring groups other than amino-acyl groups"/>
    <property type="evidence" value="ECO:0007669"/>
    <property type="project" value="InterPro"/>
</dbReference>
<evidence type="ECO:0000259" key="1">
    <source>
        <dbReference type="PROSITE" id="PS51186"/>
    </source>
</evidence>
<proteinExistence type="predicted"/>
<evidence type="ECO:0000313" key="2">
    <source>
        <dbReference type="EMBL" id="RIE16411.1"/>
    </source>
</evidence>
<feature type="domain" description="N-acetyltransferase" evidence="1">
    <location>
        <begin position="13"/>
        <end position="180"/>
    </location>
</feature>
<dbReference type="InterPro" id="IPR016181">
    <property type="entry name" value="Acyl_CoA_acyltransferase"/>
</dbReference>
<dbReference type="PANTHER" id="PTHR43415">
    <property type="entry name" value="SPERMIDINE N(1)-ACETYLTRANSFERASE"/>
    <property type="match status" value="1"/>
</dbReference>
<dbReference type="PROSITE" id="PS51186">
    <property type="entry name" value="GNAT"/>
    <property type="match status" value="1"/>
</dbReference>
<dbReference type="SUPFAM" id="SSF55729">
    <property type="entry name" value="Acyl-CoA N-acyltransferases (Nat)"/>
    <property type="match status" value="1"/>
</dbReference>
<evidence type="ECO:0000313" key="3">
    <source>
        <dbReference type="Proteomes" id="UP000266113"/>
    </source>
</evidence>
<organism evidence="2 3">
    <name type="scientific">Candidatus Cryosericum septentrionale</name>
    <dbReference type="NCBI Taxonomy" id="2290913"/>
    <lineage>
        <taxon>Bacteria</taxon>
        <taxon>Pseudomonadati</taxon>
        <taxon>Caldisericota/Cryosericota group</taxon>
        <taxon>Candidatus Cryosericota</taxon>
        <taxon>Candidatus Cryosericia</taxon>
        <taxon>Candidatus Cryosericales</taxon>
        <taxon>Candidatus Cryosericaceae</taxon>
        <taxon>Candidatus Cryosericum</taxon>
    </lineage>
</organism>
<dbReference type="Gene3D" id="3.40.630.30">
    <property type="match status" value="1"/>
</dbReference>
<accession>A0A398E197</accession>
<reference evidence="2 3" key="1">
    <citation type="submission" date="2018-09" db="EMBL/GenBank/DDBJ databases">
        <title>Discovery and Ecogenomic Context for Candidatus Cryosericales, a Global Caldiserica Order Active in Thawing Permafrost.</title>
        <authorList>
            <person name="Martinez M.A."/>
            <person name="Woodcroft B.J."/>
            <person name="Ignacio Espinoza J.C."/>
            <person name="Zayed A."/>
            <person name="Singleton C.M."/>
            <person name="Boyd J."/>
            <person name="Li Y.-F."/>
            <person name="Purvine S."/>
            <person name="Maughan H."/>
            <person name="Hodgkins S.B."/>
            <person name="Anderson D."/>
            <person name="Sederholm M."/>
            <person name="Temperton B."/>
            <person name="Saleska S.R."/>
            <person name="Tyson G.W."/>
            <person name="Rich V.I."/>
        </authorList>
    </citation>
    <scope>NUCLEOTIDE SEQUENCE [LARGE SCALE GENOMIC DNA]</scope>
    <source>
        <strain evidence="2 3">SMC1</strain>
    </source>
</reference>
<dbReference type="InterPro" id="IPR000182">
    <property type="entry name" value="GNAT_dom"/>
</dbReference>
<dbReference type="PANTHER" id="PTHR43415:SF3">
    <property type="entry name" value="GNAT-FAMILY ACETYLTRANSFERASE"/>
    <property type="match status" value="1"/>
</dbReference>
<dbReference type="Proteomes" id="UP000266113">
    <property type="component" value="Unassembled WGS sequence"/>
</dbReference>
<comment type="caution">
    <text evidence="2">The sequence shown here is derived from an EMBL/GenBank/DDBJ whole genome shotgun (WGS) entry which is preliminary data.</text>
</comment>
<dbReference type="CDD" id="cd04301">
    <property type="entry name" value="NAT_SF"/>
    <property type="match status" value="1"/>
</dbReference>
<dbReference type="Pfam" id="PF13302">
    <property type="entry name" value="Acetyltransf_3"/>
    <property type="match status" value="1"/>
</dbReference>
<dbReference type="EMBL" id="QXIY01000030">
    <property type="protein sequence ID" value="RIE16411.1"/>
    <property type="molecule type" value="Genomic_DNA"/>
</dbReference>
<sequence length="190" mass="21710">MENLPVIMRGTKVVLTPACREDVPAYLRWITDSELNVFLLNYGKVLTLEQEYAWYDDVVAKAASHHLVQLAIRLAGDQKLIGNCSLLDINNREDTAEVGILVGEKEYQSKGYGSEALYLLCRYGFDKLNLHSILLRHLSINTRGDKAYRKIGFREFGCFRESVVRDRVRYDMVYMDLLESELRNPAAGEG</sequence>
<dbReference type="AlphaFoldDB" id="A0A398E197"/>
<keyword evidence="3" id="KW-1185">Reference proteome</keyword>
<gene>
    <name evidence="2" type="ORF">SMC1_06625</name>
</gene>
<keyword evidence="2" id="KW-0808">Transferase</keyword>
<dbReference type="OrthoDB" id="9795206at2"/>